<keyword evidence="1" id="KW-0732">Signal</keyword>
<dbReference type="AlphaFoldDB" id="A0A4Q9FUP5"/>
<gene>
    <name evidence="2" type="ORF">EYE42_15725</name>
</gene>
<accession>A0A4Q9FUP5</accession>
<dbReference type="InterPro" id="IPR023220">
    <property type="entry name" value="T4SS_VirB5-domain"/>
</dbReference>
<dbReference type="Pfam" id="PF07996">
    <property type="entry name" value="T4SS"/>
    <property type="match status" value="1"/>
</dbReference>
<comment type="caution">
    <text evidence="2">The sequence shown here is derived from an EMBL/GenBank/DDBJ whole genome shotgun (WGS) entry which is preliminary data.</text>
</comment>
<organism evidence="2 3">
    <name type="scientific">Paracoccus subflavus</name>
    <dbReference type="NCBI Taxonomy" id="2528244"/>
    <lineage>
        <taxon>Bacteria</taxon>
        <taxon>Pseudomonadati</taxon>
        <taxon>Pseudomonadota</taxon>
        <taxon>Alphaproteobacteria</taxon>
        <taxon>Rhodobacterales</taxon>
        <taxon>Paracoccaceae</taxon>
        <taxon>Paracoccus</taxon>
    </lineage>
</organism>
<reference evidence="2 3" key="1">
    <citation type="submission" date="2019-02" db="EMBL/GenBank/DDBJ databases">
        <title>Paracoccus subflavus sp. nov., isolated from marine sediment of the Pacific Ocean.</title>
        <authorList>
            <person name="Zhang G."/>
        </authorList>
    </citation>
    <scope>NUCLEOTIDE SEQUENCE [LARGE SCALE GENOMIC DNA]</scope>
    <source>
        <strain evidence="2 3">GY0581</strain>
    </source>
</reference>
<keyword evidence="3" id="KW-1185">Reference proteome</keyword>
<evidence type="ECO:0000313" key="2">
    <source>
        <dbReference type="EMBL" id="TBN36174.1"/>
    </source>
</evidence>
<feature type="chain" id="PRO_5020228057" description="Conjugal transfer protein TraF" evidence="1">
    <location>
        <begin position="22"/>
        <end position="264"/>
    </location>
</feature>
<dbReference type="RefSeq" id="WP_130992263.1">
    <property type="nucleotide sequence ID" value="NZ_SISK01000019.1"/>
</dbReference>
<dbReference type="Proteomes" id="UP000293520">
    <property type="component" value="Unassembled WGS sequence"/>
</dbReference>
<evidence type="ECO:0000313" key="3">
    <source>
        <dbReference type="Proteomes" id="UP000293520"/>
    </source>
</evidence>
<proteinExistence type="predicted"/>
<dbReference type="EMBL" id="SISK01000019">
    <property type="protein sequence ID" value="TBN36174.1"/>
    <property type="molecule type" value="Genomic_DNA"/>
</dbReference>
<dbReference type="Gene3D" id="1.20.58.430">
    <property type="entry name" value="Type IV secretion system, VirB5-domain"/>
    <property type="match status" value="1"/>
</dbReference>
<feature type="signal peptide" evidence="1">
    <location>
        <begin position="1"/>
        <end position="21"/>
    </location>
</feature>
<dbReference type="InterPro" id="IPR014158">
    <property type="entry name" value="T4SS_VirB5"/>
</dbReference>
<dbReference type="OrthoDB" id="8100773at2"/>
<name>A0A4Q9FUP5_9RHOB</name>
<sequence length="264" mass="28128">MRNTITSLFLGAGLCVTSTLAVTSSGFAQGVPTIDTQSITQQITQIKRMLEDFGIQSDMLDHLVDQLAELQRQTAELEGIYAVLTGKADIQGLLMGGGLDTVLDPKMTSILQAAGSASTGDWSGVSSGYRTAIQTNAKSTMREAGLDPARVETMGKSGSVAEKRAATQATTGALVAATADTAQRETFVSLQRLDTLVAEIPEQTGIKEAIDLNTRMMGEAVKELILNNQLLAMQSYGMGMSDVSQASAWAQEQEMLDFQIPDLR</sequence>
<evidence type="ECO:0008006" key="4">
    <source>
        <dbReference type="Google" id="ProtNLM"/>
    </source>
</evidence>
<evidence type="ECO:0000256" key="1">
    <source>
        <dbReference type="SAM" id="SignalP"/>
    </source>
</evidence>
<protein>
    <recommendedName>
        <fullName evidence="4">Conjugal transfer protein TraF</fullName>
    </recommendedName>
</protein>
<dbReference type="SUPFAM" id="SSF101082">
    <property type="entry name" value="Typo IV secretion system protein TraC"/>
    <property type="match status" value="1"/>
</dbReference>